<evidence type="ECO:0000313" key="2">
    <source>
        <dbReference type="Proteomes" id="UP000038009"/>
    </source>
</evidence>
<dbReference type="EMBL" id="LJSK01000163">
    <property type="protein sequence ID" value="KPI85828.1"/>
    <property type="molecule type" value="Genomic_DNA"/>
</dbReference>
<dbReference type="VEuPathDB" id="TriTrypDB:Lsey_0163_0040"/>
<protein>
    <submittedName>
        <fullName evidence="1">Uncharacterized protein</fullName>
    </submittedName>
</protein>
<dbReference type="OMA" id="MCARNGA"/>
<gene>
    <name evidence="1" type="ORF">ABL78_5109</name>
</gene>
<dbReference type="AlphaFoldDB" id="A0A0N1IK40"/>
<name>A0A0N1IK40_LEPSE</name>
<sequence length="82" mass="8936">MSGIRVAAFSKYFGIGALCAVVMCARNGACLIAEDAQRFQRTCERVARYADEATALEEYIASHGLSIAKMQATMDLVWPSTK</sequence>
<organism evidence="1 2">
    <name type="scientific">Leptomonas seymouri</name>
    <dbReference type="NCBI Taxonomy" id="5684"/>
    <lineage>
        <taxon>Eukaryota</taxon>
        <taxon>Discoba</taxon>
        <taxon>Euglenozoa</taxon>
        <taxon>Kinetoplastea</taxon>
        <taxon>Metakinetoplastina</taxon>
        <taxon>Trypanosomatida</taxon>
        <taxon>Trypanosomatidae</taxon>
        <taxon>Leishmaniinae</taxon>
        <taxon>Leptomonas</taxon>
    </lineage>
</organism>
<proteinExistence type="predicted"/>
<reference evidence="1 2" key="1">
    <citation type="journal article" date="2015" name="PLoS Pathog.">
        <title>Leptomonas seymouri: Adaptations to the Dixenous Life Cycle Analyzed by Genome Sequencing, Transcriptome Profiling and Co-infection with Leishmania donovani.</title>
        <authorList>
            <person name="Kraeva N."/>
            <person name="Butenko A."/>
            <person name="Hlavacova J."/>
            <person name="Kostygov A."/>
            <person name="Myskova J."/>
            <person name="Grybchuk D."/>
            <person name="Lestinova T."/>
            <person name="Votypka J."/>
            <person name="Volf P."/>
            <person name="Opperdoes F."/>
            <person name="Flegontov P."/>
            <person name="Lukes J."/>
            <person name="Yurchenko V."/>
        </authorList>
    </citation>
    <scope>NUCLEOTIDE SEQUENCE [LARGE SCALE GENOMIC DNA]</scope>
    <source>
        <strain evidence="1 2">ATCC 30220</strain>
    </source>
</reference>
<accession>A0A0N1IK40</accession>
<dbReference type="Proteomes" id="UP000038009">
    <property type="component" value="Unassembled WGS sequence"/>
</dbReference>
<dbReference type="OrthoDB" id="269747at2759"/>
<comment type="caution">
    <text evidence="1">The sequence shown here is derived from an EMBL/GenBank/DDBJ whole genome shotgun (WGS) entry which is preliminary data.</text>
</comment>
<evidence type="ECO:0000313" key="1">
    <source>
        <dbReference type="EMBL" id="KPI85828.1"/>
    </source>
</evidence>
<keyword evidence="2" id="KW-1185">Reference proteome</keyword>